<keyword evidence="5" id="KW-0448">Lipopolysaccharide biosynthesis</keyword>
<dbReference type="Proteomes" id="UP000019063">
    <property type="component" value="Unassembled WGS sequence"/>
</dbReference>
<evidence type="ECO:0000256" key="8">
    <source>
        <dbReference type="SAM" id="Phobius"/>
    </source>
</evidence>
<reference evidence="10 11" key="1">
    <citation type="journal article" date="2014" name="Antonie Van Leeuwenhoek">
        <title>Roseivivax atlanticus sp. nov., isolated from surface seawater of the Atlantic Ocean.</title>
        <authorList>
            <person name="Li G."/>
            <person name="Lai Q."/>
            <person name="Liu X."/>
            <person name="Sun F."/>
            <person name="Shao Z."/>
        </authorList>
    </citation>
    <scope>NUCLEOTIDE SEQUENCE [LARGE SCALE GENOMIC DNA]</scope>
    <source>
        <strain evidence="10 11">22II-s10s</strain>
    </source>
</reference>
<evidence type="ECO:0000256" key="7">
    <source>
        <dbReference type="ARBA" id="ARBA00023136"/>
    </source>
</evidence>
<protein>
    <submittedName>
        <fullName evidence="10">Sugar transferase</fullName>
    </submittedName>
</protein>
<keyword evidence="3 10" id="KW-0808">Transferase</keyword>
<evidence type="ECO:0000313" key="10">
    <source>
        <dbReference type="EMBL" id="ETW14785.1"/>
    </source>
</evidence>
<organism evidence="10 11">
    <name type="scientific">Roseivivax marinus</name>
    <dbReference type="NCBI Taxonomy" id="1379903"/>
    <lineage>
        <taxon>Bacteria</taxon>
        <taxon>Pseudomonadati</taxon>
        <taxon>Pseudomonadota</taxon>
        <taxon>Alphaproteobacteria</taxon>
        <taxon>Rhodobacterales</taxon>
        <taxon>Roseobacteraceae</taxon>
        <taxon>Roseivivax</taxon>
    </lineage>
</organism>
<dbReference type="EMBL" id="AQQW01000001">
    <property type="protein sequence ID" value="ETW14785.1"/>
    <property type="molecule type" value="Genomic_DNA"/>
</dbReference>
<evidence type="ECO:0000256" key="3">
    <source>
        <dbReference type="ARBA" id="ARBA00022679"/>
    </source>
</evidence>
<accession>W4HRY6</accession>
<gene>
    <name evidence="10" type="ORF">ATO8_02720</name>
</gene>
<evidence type="ECO:0000313" key="11">
    <source>
        <dbReference type="Proteomes" id="UP000019063"/>
    </source>
</evidence>
<dbReference type="RefSeq" id="WP_051487330.1">
    <property type="nucleotide sequence ID" value="NZ_AQQW01000001.1"/>
</dbReference>
<dbReference type="InterPro" id="IPR001173">
    <property type="entry name" value="Glyco_trans_2-like"/>
</dbReference>
<dbReference type="CDD" id="cd04187">
    <property type="entry name" value="DPM1_like_bac"/>
    <property type="match status" value="1"/>
</dbReference>
<evidence type="ECO:0000256" key="4">
    <source>
        <dbReference type="ARBA" id="ARBA00022692"/>
    </source>
</evidence>
<dbReference type="Gene3D" id="3.90.550.10">
    <property type="entry name" value="Spore Coat Polysaccharide Biosynthesis Protein SpsA, Chain A"/>
    <property type="match status" value="1"/>
</dbReference>
<dbReference type="STRING" id="1379903.ATO8_02720"/>
<keyword evidence="11" id="KW-1185">Reference proteome</keyword>
<feature type="domain" description="Glycosyltransferase 2-like" evidence="9">
    <location>
        <begin position="20"/>
        <end position="181"/>
    </location>
</feature>
<dbReference type="SUPFAM" id="SSF53448">
    <property type="entry name" value="Nucleotide-diphospho-sugar transferases"/>
    <property type="match status" value="1"/>
</dbReference>
<dbReference type="PANTHER" id="PTHR48090">
    <property type="entry name" value="UNDECAPRENYL-PHOSPHATE 4-DEOXY-4-FORMAMIDO-L-ARABINOSE TRANSFERASE-RELATED"/>
    <property type="match status" value="1"/>
</dbReference>
<dbReference type="Pfam" id="PF00535">
    <property type="entry name" value="Glycos_transf_2"/>
    <property type="match status" value="1"/>
</dbReference>
<dbReference type="PANTHER" id="PTHR48090:SF3">
    <property type="entry name" value="UNDECAPRENYL-PHOSPHATE 4-DEOXY-4-FORMAMIDO-L-ARABINOSE TRANSFERASE"/>
    <property type="match status" value="1"/>
</dbReference>
<keyword evidence="7 8" id="KW-0472">Membrane</keyword>
<dbReference type="eggNOG" id="COG0463">
    <property type="taxonomic scope" value="Bacteria"/>
</dbReference>
<feature type="transmembrane region" description="Helical" evidence="8">
    <location>
        <begin position="250"/>
        <end position="274"/>
    </location>
</feature>
<evidence type="ECO:0000259" key="9">
    <source>
        <dbReference type="Pfam" id="PF00535"/>
    </source>
</evidence>
<dbReference type="GO" id="GO:0009103">
    <property type="term" value="P:lipopolysaccharide biosynthetic process"/>
    <property type="evidence" value="ECO:0007669"/>
    <property type="project" value="UniProtKB-KW"/>
</dbReference>
<keyword evidence="1" id="KW-1003">Cell membrane</keyword>
<evidence type="ECO:0000256" key="5">
    <source>
        <dbReference type="ARBA" id="ARBA00022985"/>
    </source>
</evidence>
<dbReference type="InterPro" id="IPR029044">
    <property type="entry name" value="Nucleotide-diphossugar_trans"/>
</dbReference>
<keyword evidence="2" id="KW-0328">Glycosyltransferase</keyword>
<evidence type="ECO:0000256" key="1">
    <source>
        <dbReference type="ARBA" id="ARBA00022475"/>
    </source>
</evidence>
<sequence length="340" mass="37181">MNAGFAPRLLRGEATPRLVSVVVPFLNERDTLPTLVDRVSTVLHDAGESFEIVLVDDGSTDGSGEVAAELARRCPPVRLITFRRNFGKAAALSAGLGEARGDLIVTMDADLQDIPEELPRFLEQIEAGYDVVSGWKRKRHDPLSKTLPSKVFNLVLSSAFSLRLHDFNCGFKAYTRDAADHLRRRLYGDLHRFTPALLHSAGFRITELPIKHEPRRFGHSKFGSGRLMRGLLDLLTVLLLTRYRSRPLHFFGGIGLAIGALGALGLIYLTALWFLGMGPIGDRPLLLFSIMASLAGLQFIGVGLVGELIVVSKGGQGGHYVLDDRRAVIDGPEEATAHAR</sequence>
<dbReference type="GO" id="GO:0099621">
    <property type="term" value="F:undecaprenyl-phosphate 4-deoxy-4-formamido-L-arabinose transferase activity"/>
    <property type="evidence" value="ECO:0007669"/>
    <property type="project" value="TreeGrafter"/>
</dbReference>
<evidence type="ECO:0000256" key="2">
    <source>
        <dbReference type="ARBA" id="ARBA00022676"/>
    </source>
</evidence>
<name>W4HRY6_9RHOB</name>
<proteinExistence type="predicted"/>
<keyword evidence="6 8" id="KW-1133">Transmembrane helix</keyword>
<keyword evidence="4 8" id="KW-0812">Transmembrane</keyword>
<dbReference type="InterPro" id="IPR050256">
    <property type="entry name" value="Glycosyltransferase_2"/>
</dbReference>
<dbReference type="GO" id="GO:0005886">
    <property type="term" value="C:plasma membrane"/>
    <property type="evidence" value="ECO:0007669"/>
    <property type="project" value="TreeGrafter"/>
</dbReference>
<comment type="caution">
    <text evidence="10">The sequence shown here is derived from an EMBL/GenBank/DDBJ whole genome shotgun (WGS) entry which is preliminary data.</text>
</comment>
<evidence type="ECO:0000256" key="6">
    <source>
        <dbReference type="ARBA" id="ARBA00022989"/>
    </source>
</evidence>
<dbReference type="AlphaFoldDB" id="W4HRY6"/>
<feature type="transmembrane region" description="Helical" evidence="8">
    <location>
        <begin position="286"/>
        <end position="310"/>
    </location>
</feature>